<dbReference type="InterPro" id="IPR003593">
    <property type="entry name" value="AAA+_ATPase"/>
</dbReference>
<dbReference type="AlphaFoldDB" id="A0AAV8USB1"/>
<dbReference type="GO" id="GO:0000722">
    <property type="term" value="P:telomere maintenance via recombination"/>
    <property type="evidence" value="ECO:0007669"/>
    <property type="project" value="TreeGrafter"/>
</dbReference>
<dbReference type="GO" id="GO:0033065">
    <property type="term" value="C:Rad51C-XRCC3 complex"/>
    <property type="evidence" value="ECO:0007669"/>
    <property type="project" value="TreeGrafter"/>
</dbReference>
<dbReference type="SMART" id="SM00382">
    <property type="entry name" value="AAA"/>
    <property type="match status" value="1"/>
</dbReference>
<dbReference type="GO" id="GO:0005657">
    <property type="term" value="C:replication fork"/>
    <property type="evidence" value="ECO:0007669"/>
    <property type="project" value="TreeGrafter"/>
</dbReference>
<evidence type="ECO:0000313" key="3">
    <source>
        <dbReference type="Proteomes" id="UP001157974"/>
    </source>
</evidence>
<accession>A0AAV8USB1</accession>
<dbReference type="InterPro" id="IPR027417">
    <property type="entry name" value="P-loop_NTPase"/>
</dbReference>
<dbReference type="Pfam" id="PF08423">
    <property type="entry name" value="Rad51"/>
    <property type="match status" value="1"/>
</dbReference>
<gene>
    <name evidence="2" type="ORF">NDN08_001957</name>
</gene>
<evidence type="ECO:0000313" key="2">
    <source>
        <dbReference type="EMBL" id="KAJ8905450.1"/>
    </source>
</evidence>
<dbReference type="GO" id="GO:0000400">
    <property type="term" value="F:four-way junction DNA binding"/>
    <property type="evidence" value="ECO:0007669"/>
    <property type="project" value="TreeGrafter"/>
</dbReference>
<dbReference type="Gene3D" id="3.40.50.300">
    <property type="entry name" value="P-loop containing nucleotide triphosphate hydrolases"/>
    <property type="match status" value="1"/>
</dbReference>
<keyword evidence="3" id="KW-1185">Reference proteome</keyword>
<dbReference type="Proteomes" id="UP001157974">
    <property type="component" value="Unassembled WGS sequence"/>
</dbReference>
<reference evidence="2 3" key="1">
    <citation type="journal article" date="2023" name="Nat. Commun.">
        <title>Origin of minicircular mitochondrial genomes in red algae.</title>
        <authorList>
            <person name="Lee Y."/>
            <person name="Cho C.H."/>
            <person name="Lee Y.M."/>
            <person name="Park S.I."/>
            <person name="Yang J.H."/>
            <person name="West J.A."/>
            <person name="Bhattacharya D."/>
            <person name="Yoon H.S."/>
        </authorList>
    </citation>
    <scope>NUCLEOTIDE SEQUENCE [LARGE SCALE GENOMIC DNA]</scope>
    <source>
        <strain evidence="2 3">CCMP1338</strain>
        <tissue evidence="2">Whole cell</tissue>
    </source>
</reference>
<dbReference type="EMBL" id="JAMWBK010000004">
    <property type="protein sequence ID" value="KAJ8905450.1"/>
    <property type="molecule type" value="Genomic_DNA"/>
</dbReference>
<dbReference type="GO" id="GO:0005524">
    <property type="term" value="F:ATP binding"/>
    <property type="evidence" value="ECO:0007669"/>
    <property type="project" value="InterPro"/>
</dbReference>
<evidence type="ECO:0000259" key="1">
    <source>
        <dbReference type="PROSITE" id="PS50162"/>
    </source>
</evidence>
<name>A0AAV8USB1_9RHOD</name>
<protein>
    <recommendedName>
        <fullName evidence="1">RecA family profile 1 domain-containing protein</fullName>
    </recommendedName>
</protein>
<comment type="caution">
    <text evidence="2">The sequence shown here is derived from an EMBL/GenBank/DDBJ whole genome shotgun (WGS) entry which is preliminary data.</text>
</comment>
<organism evidence="2 3">
    <name type="scientific">Rhodosorus marinus</name>
    <dbReference type="NCBI Taxonomy" id="101924"/>
    <lineage>
        <taxon>Eukaryota</taxon>
        <taxon>Rhodophyta</taxon>
        <taxon>Stylonematophyceae</taxon>
        <taxon>Stylonematales</taxon>
        <taxon>Stylonemataceae</taxon>
        <taxon>Rhodosorus</taxon>
    </lineage>
</organism>
<feature type="domain" description="RecA family profile 1" evidence="1">
    <location>
        <begin position="78"/>
        <end position="263"/>
    </location>
</feature>
<proteinExistence type="predicted"/>
<dbReference type="PANTHER" id="PTHR46487:SF1">
    <property type="entry name" value="DNA REPAIR PROTEIN XRCC3"/>
    <property type="match status" value="1"/>
</dbReference>
<dbReference type="InterPro" id="IPR020588">
    <property type="entry name" value="RecA_ATP-bd"/>
</dbReference>
<dbReference type="InterPro" id="IPR013632">
    <property type="entry name" value="Rad51_C"/>
</dbReference>
<dbReference type="PANTHER" id="PTHR46487">
    <property type="entry name" value="DNA REPAIR PROTEIN XRCC3"/>
    <property type="match status" value="1"/>
</dbReference>
<dbReference type="PROSITE" id="PS50162">
    <property type="entry name" value="RECA_2"/>
    <property type="match status" value="1"/>
</dbReference>
<sequence length="348" mass="37986">MDPRLTEVAKELMSELGREGAIQLLITEDDGLVKKEIEKVCLGLSTGPQFRGHVLLALRKELFEDQVVLRSAAELYRDREVLKTGIRSLDLLLGGDGIGIGEDGQLIEFTGRAGAGKSQLCMQLALMSCAPRDFGGLENGCVYINTEGSFPVSRMLEIEAGLREKLDLQLDYQGSSFSDKVIVEMCRSADSLISLCSYRLPWLLEQSRARVVIVDSVAAPLRFNSDRSARSGSARDSLVFQLVKALRTVARKFKALVLLTNQVTDVFIEAHQERAGAMRLRGSLRPFAPALGIFWSSYMSARYLLTKDGPTSTKSIEVLSSPSKPTGAKLALVVDQAGVSEISSELPA</sequence>
<dbReference type="GO" id="GO:0045003">
    <property type="term" value="P:double-strand break repair via synthesis-dependent strand annealing"/>
    <property type="evidence" value="ECO:0007669"/>
    <property type="project" value="TreeGrafter"/>
</dbReference>
<dbReference type="GO" id="GO:0140664">
    <property type="term" value="F:ATP-dependent DNA damage sensor activity"/>
    <property type="evidence" value="ECO:0007669"/>
    <property type="project" value="InterPro"/>
</dbReference>
<dbReference type="SUPFAM" id="SSF52540">
    <property type="entry name" value="P-loop containing nucleoside triphosphate hydrolases"/>
    <property type="match status" value="1"/>
</dbReference>
<dbReference type="GO" id="GO:0071140">
    <property type="term" value="P:resolution of mitotic recombination intermediates"/>
    <property type="evidence" value="ECO:0007669"/>
    <property type="project" value="TreeGrafter"/>
</dbReference>
<dbReference type="GO" id="GO:0090656">
    <property type="term" value="P:t-circle formation"/>
    <property type="evidence" value="ECO:0007669"/>
    <property type="project" value="TreeGrafter"/>
</dbReference>